<accession>M1F175</accession>
<dbReference type="Pfam" id="PF05521">
    <property type="entry name" value="Phage_HCP"/>
    <property type="match status" value="1"/>
</dbReference>
<name>M1F175_9CAUD</name>
<dbReference type="GeneID" id="18562855"/>
<dbReference type="RefSeq" id="YP_009014975.1">
    <property type="nucleotide sequence ID" value="NC_023717.1"/>
</dbReference>
<dbReference type="InterPro" id="IPR008767">
    <property type="entry name" value="Phage_SPP1_head-tail_adaptor"/>
</dbReference>
<dbReference type="OrthoDB" id="11565at10239"/>
<protein>
    <submittedName>
        <fullName evidence="1">Uncharacterized protein</fullName>
    </submittedName>
</protein>
<keyword evidence="2" id="KW-1185">Reference proteome</keyword>
<dbReference type="Proteomes" id="UP000011829">
    <property type="component" value="Segment"/>
</dbReference>
<sequence length="148" mass="16782">MAMPRAYSLLSSRNKLIPRIEVQCRKREWVKTDPDSPFLNGGREVVYTPFTAVECTIQPMRGKAIRDQNNQLMIGGEEDYDSYTVYSETLLFRAREGTEHLSDQMLLPDSGGGQTWFTVMKADMYPSSGVPRYRYYLIAVPVGTEGGL</sequence>
<proteinExistence type="predicted"/>
<gene>
    <name evidence="1" type="ORF">CR9_013</name>
</gene>
<evidence type="ECO:0000313" key="1">
    <source>
        <dbReference type="EMBL" id="AFH20897.1"/>
    </source>
</evidence>
<reference evidence="1 2" key="1">
    <citation type="submission" date="2012-02" db="EMBL/GenBank/DDBJ databases">
        <title>Complete Genome Sequence of Cronobacter sakazakii Bacteriophage CR9.</title>
        <authorList>
            <person name="Shin H."/>
            <person name="Lee J.-H."/>
            <person name="Kim Y."/>
            <person name="Ryu S."/>
        </authorList>
    </citation>
    <scope>NUCLEOTIDE SEQUENCE [LARGE SCALE GENOMIC DNA]</scope>
</reference>
<evidence type="ECO:0000313" key="2">
    <source>
        <dbReference type="Proteomes" id="UP000011829"/>
    </source>
</evidence>
<dbReference type="KEGG" id="vg:18562855"/>
<dbReference type="EMBL" id="JQ691611">
    <property type="protein sequence ID" value="AFH20897.1"/>
    <property type="molecule type" value="Genomic_DNA"/>
</dbReference>
<organism evidence="1 2">
    <name type="scientific">Cronobacter phage CR9</name>
    <dbReference type="NCBI Taxonomy" id="1162290"/>
    <lineage>
        <taxon>Viruses</taxon>
        <taxon>Duplodnaviria</taxon>
        <taxon>Heunggongvirae</taxon>
        <taxon>Uroviricota</taxon>
        <taxon>Caudoviricetes</taxon>
        <taxon>Vequintavirinae</taxon>
        <taxon>Certrevirus</taxon>
        <taxon>Certrevirus CR9</taxon>
    </lineage>
</organism>